<dbReference type="EMBL" id="JAEACQ010000288">
    <property type="protein sequence ID" value="MBL7631902.1"/>
    <property type="molecule type" value="Genomic_DNA"/>
</dbReference>
<dbReference type="AlphaFoldDB" id="A0A937RKE8"/>
<comment type="caution">
    <text evidence="2">The sequence shown here is derived from an EMBL/GenBank/DDBJ whole genome shotgun (WGS) entry which is preliminary data.</text>
</comment>
<dbReference type="RefSeq" id="WP_203000373.1">
    <property type="nucleotide sequence ID" value="NZ_JADWYU010000187.1"/>
</dbReference>
<dbReference type="SUPFAM" id="SSF48264">
    <property type="entry name" value="Cytochrome P450"/>
    <property type="match status" value="1"/>
</dbReference>
<dbReference type="PANTHER" id="PTHR46696">
    <property type="entry name" value="P450, PUTATIVE (EUROFUNG)-RELATED"/>
    <property type="match status" value="1"/>
</dbReference>
<dbReference type="InterPro" id="IPR002397">
    <property type="entry name" value="Cyt_P450_B"/>
</dbReference>
<accession>A0A937RKE8</accession>
<dbReference type="PANTHER" id="PTHR46696:SF1">
    <property type="entry name" value="CYTOCHROME P450 YJIB-RELATED"/>
    <property type="match status" value="1"/>
</dbReference>
<dbReference type="GO" id="GO:0016705">
    <property type="term" value="F:oxidoreductase activity, acting on paired donors, with incorporation or reduction of molecular oxygen"/>
    <property type="evidence" value="ECO:0007669"/>
    <property type="project" value="InterPro"/>
</dbReference>
<dbReference type="Proteomes" id="UP000604475">
    <property type="component" value="Unassembled WGS sequence"/>
</dbReference>
<evidence type="ECO:0000313" key="3">
    <source>
        <dbReference type="Proteomes" id="UP000604475"/>
    </source>
</evidence>
<dbReference type="GO" id="GO:0004497">
    <property type="term" value="F:monooxygenase activity"/>
    <property type="evidence" value="ECO:0007669"/>
    <property type="project" value="InterPro"/>
</dbReference>
<sequence length="419" mass="45650">MTDLDATPLTAAAAALPTRYPAHVGAVRLFGHEFHRDAAGVFRRLRAQHGSVAPALLDGDIPVWIALGYRDVHHVLTKPDLFDRDSSRWNAMDLVPPDWPQLWLLGGNDSVVTAGGEEHAARSAVVHDALAGVDGLELRARCERIADQLIDEFARFGEAELMSQFVLRLPGMALAGLLGIPFREVPGMVRDLATTMEHVEGSLEAHARMTGGLRRLVRERLDAPTFDLTSRMVHHPLAPTEDRLVEDLSIVLLGGGQPTAHWIGNTLRLLLSDARFATRLAGGRRSVGQAMGEVLWEDPPVEILSVRFAVRVTQLGTWRIQPGDLVMLGIAASNADPQIRPDLSAGAGGNQAHLSFGHGPHRCPFPAQELAEVIAETAIEVLLDRLPDLTLAVPADKLRWRESVWIRGLSELPVVFTPA</sequence>
<comment type="similarity">
    <text evidence="1">Belongs to the cytochrome P450 family.</text>
</comment>
<keyword evidence="3" id="KW-1185">Reference proteome</keyword>
<proteinExistence type="inferred from homology"/>
<evidence type="ECO:0000313" key="2">
    <source>
        <dbReference type="EMBL" id="MBL7631902.1"/>
    </source>
</evidence>
<evidence type="ECO:0000256" key="1">
    <source>
        <dbReference type="ARBA" id="ARBA00010617"/>
    </source>
</evidence>
<dbReference type="Gene3D" id="1.10.630.10">
    <property type="entry name" value="Cytochrome P450"/>
    <property type="match status" value="1"/>
</dbReference>
<dbReference type="PRINTS" id="PR00359">
    <property type="entry name" value="BP450"/>
</dbReference>
<dbReference type="GO" id="GO:0005506">
    <property type="term" value="F:iron ion binding"/>
    <property type="evidence" value="ECO:0007669"/>
    <property type="project" value="InterPro"/>
</dbReference>
<protein>
    <submittedName>
        <fullName evidence="2">Cytochrome P450</fullName>
    </submittedName>
</protein>
<organism evidence="2 3">
    <name type="scientific">Frankia nepalensis</name>
    <dbReference type="NCBI Taxonomy" id="1836974"/>
    <lineage>
        <taxon>Bacteria</taxon>
        <taxon>Bacillati</taxon>
        <taxon>Actinomycetota</taxon>
        <taxon>Actinomycetes</taxon>
        <taxon>Frankiales</taxon>
        <taxon>Frankiaceae</taxon>
        <taxon>Frankia</taxon>
    </lineage>
</organism>
<gene>
    <name evidence="2" type="ORF">I7412_33035</name>
</gene>
<name>A0A937RKE8_9ACTN</name>
<reference evidence="2" key="1">
    <citation type="submission" date="2020-12" db="EMBL/GenBank/DDBJ databases">
        <title>Genomic characterization of non-nitrogen-fixing Frankia strains.</title>
        <authorList>
            <person name="Carlos-Shanley C."/>
            <person name="Guerra T."/>
            <person name="Hahn D."/>
        </authorList>
    </citation>
    <scope>NUCLEOTIDE SEQUENCE</scope>
    <source>
        <strain evidence="2">CN6</strain>
    </source>
</reference>
<dbReference type="GO" id="GO:0020037">
    <property type="term" value="F:heme binding"/>
    <property type="evidence" value="ECO:0007669"/>
    <property type="project" value="InterPro"/>
</dbReference>
<dbReference type="InterPro" id="IPR036396">
    <property type="entry name" value="Cyt_P450_sf"/>
</dbReference>